<name>A0ABT9SD19_9BURK</name>
<dbReference type="InterPro" id="IPR003594">
    <property type="entry name" value="HATPase_dom"/>
</dbReference>
<dbReference type="InterPro" id="IPR036097">
    <property type="entry name" value="HisK_dim/P_sf"/>
</dbReference>
<dbReference type="EMBL" id="JAUSRO010000017">
    <property type="protein sequence ID" value="MDP9902246.1"/>
    <property type="molecule type" value="Genomic_DNA"/>
</dbReference>
<dbReference type="SUPFAM" id="SSF55874">
    <property type="entry name" value="ATPase domain of HSP90 chaperone/DNA topoisomerase II/histidine kinase"/>
    <property type="match status" value="1"/>
</dbReference>
<dbReference type="Proteomes" id="UP001226867">
    <property type="component" value="Unassembled WGS sequence"/>
</dbReference>
<comment type="caution">
    <text evidence="8">The sequence shown here is derived from an EMBL/GenBank/DDBJ whole genome shotgun (WGS) entry which is preliminary data.</text>
</comment>
<dbReference type="InterPro" id="IPR005467">
    <property type="entry name" value="His_kinase_dom"/>
</dbReference>
<protein>
    <recommendedName>
        <fullName evidence="2">histidine kinase</fullName>
        <ecNumber evidence="2">2.7.13.3</ecNumber>
    </recommendedName>
</protein>
<dbReference type="InterPro" id="IPR036890">
    <property type="entry name" value="HATPase_C_sf"/>
</dbReference>
<dbReference type="PROSITE" id="PS50109">
    <property type="entry name" value="HIS_KIN"/>
    <property type="match status" value="1"/>
</dbReference>
<evidence type="ECO:0000259" key="6">
    <source>
        <dbReference type="PROSITE" id="PS50109"/>
    </source>
</evidence>
<feature type="domain" description="Histidine kinase" evidence="6">
    <location>
        <begin position="322"/>
        <end position="546"/>
    </location>
</feature>
<evidence type="ECO:0000256" key="1">
    <source>
        <dbReference type="ARBA" id="ARBA00000085"/>
    </source>
</evidence>
<dbReference type="SUPFAM" id="SSF52172">
    <property type="entry name" value="CheY-like"/>
    <property type="match status" value="1"/>
</dbReference>
<dbReference type="RefSeq" id="WP_307692000.1">
    <property type="nucleotide sequence ID" value="NZ_JAUSRO010000017.1"/>
</dbReference>
<proteinExistence type="predicted"/>
<dbReference type="SUPFAM" id="SSF47384">
    <property type="entry name" value="Homodimeric domain of signal transducing histidine kinase"/>
    <property type="match status" value="1"/>
</dbReference>
<evidence type="ECO:0000313" key="8">
    <source>
        <dbReference type="EMBL" id="MDP9902246.1"/>
    </source>
</evidence>
<gene>
    <name evidence="8" type="ORF">J2W36_004523</name>
</gene>
<dbReference type="InterPro" id="IPR004358">
    <property type="entry name" value="Sig_transdc_His_kin-like_C"/>
</dbReference>
<dbReference type="Gene3D" id="1.10.287.130">
    <property type="match status" value="1"/>
</dbReference>
<dbReference type="PANTHER" id="PTHR43065:SF42">
    <property type="entry name" value="TWO-COMPONENT SENSOR PPRA"/>
    <property type="match status" value="1"/>
</dbReference>
<sequence>MKFLEGGGDTGRLLRQLDWSNSPLGPPSSWPAQLRTLVGLMLEVKQGVLIVWGPSQVTLYNDHYAEMLGARHPSAMGQPFCKVWYEIWDRVEPIISAAYAGRSTQMDDIAFEMLRNGYPEETHFSFSYTPVRDDDGAVLGMFCACSEITQRVISERAVAAQARQLESLFDASPSFMAFLEGPEHRFSLTNASYRALIGHRDPIGKTVREALPEVEGQGFFEMLDEAYHSGRAVVGSGTEIQFRRTPDAPPERRFVNFIYQPLQAAGKAVNGILVVGADVTDQLAISDRLTRDNASLAQRAADTEEQLRQAQKMEAVGQLTGGIAHDFNNMLQGIVLPLQVIRKRLASNGDDTLDRYIDAGIASARRASALTQRLLAFSRRQALDERVIEVADSIYAIEPLLRSTCGENIALSVRLADNLWPVKTDVHQFESALLNLAINARDAMPGGGTLSLEAENVVLSGDELAGTDLAAGEFVQVCVIDTGVGMPPSVLSRAFDPFYTTKPLGQGTGLGLSMVYGYLRQTGGYASIDSIEGKGTCVRLCLPRSLETGDAGDLQQAAVSPPEQRGQSVLIAEDDAVVRMVLVDLLRERGWRVTEATDGTQAMALLAGTTRFDLLLSDVGLPGPNGRQVADYARSRWPRIRILLMTGYAAEVATKGSFLEFDMALIVKPFDHDALLVKVEEVMQAAG</sequence>
<dbReference type="PROSITE" id="PS50110">
    <property type="entry name" value="RESPONSE_REGULATORY"/>
    <property type="match status" value="1"/>
</dbReference>
<evidence type="ECO:0000256" key="5">
    <source>
        <dbReference type="SAM" id="Coils"/>
    </source>
</evidence>
<dbReference type="SUPFAM" id="SSF55785">
    <property type="entry name" value="PYP-like sensor domain (PAS domain)"/>
    <property type="match status" value="2"/>
</dbReference>
<comment type="catalytic activity">
    <reaction evidence="1">
        <text>ATP + protein L-histidine = ADP + protein N-phospho-L-histidine.</text>
        <dbReference type="EC" id="2.7.13.3"/>
    </reaction>
</comment>
<keyword evidence="8" id="KW-0808">Transferase</keyword>
<dbReference type="InterPro" id="IPR011006">
    <property type="entry name" value="CheY-like_superfamily"/>
</dbReference>
<accession>A0ABT9SD19</accession>
<feature type="modified residue" description="4-aspartylphosphate" evidence="4">
    <location>
        <position position="618"/>
    </location>
</feature>
<keyword evidence="8" id="KW-0418">Kinase</keyword>
<dbReference type="EC" id="2.7.13.3" evidence="2"/>
<keyword evidence="5" id="KW-0175">Coiled coil</keyword>
<dbReference type="GO" id="GO:0016301">
    <property type="term" value="F:kinase activity"/>
    <property type="evidence" value="ECO:0007669"/>
    <property type="project" value="UniProtKB-KW"/>
</dbReference>
<evidence type="ECO:0000313" key="9">
    <source>
        <dbReference type="Proteomes" id="UP001226867"/>
    </source>
</evidence>
<evidence type="ECO:0000256" key="4">
    <source>
        <dbReference type="PROSITE-ProRule" id="PRU00169"/>
    </source>
</evidence>
<dbReference type="PANTHER" id="PTHR43065">
    <property type="entry name" value="SENSOR HISTIDINE KINASE"/>
    <property type="match status" value="1"/>
</dbReference>
<dbReference type="Gene3D" id="3.30.565.10">
    <property type="entry name" value="Histidine kinase-like ATPase, C-terminal domain"/>
    <property type="match status" value="1"/>
</dbReference>
<dbReference type="PRINTS" id="PR00344">
    <property type="entry name" value="BCTRLSENSOR"/>
</dbReference>
<dbReference type="InterPro" id="IPR035965">
    <property type="entry name" value="PAS-like_dom_sf"/>
</dbReference>
<dbReference type="InterPro" id="IPR003661">
    <property type="entry name" value="HisK_dim/P_dom"/>
</dbReference>
<evidence type="ECO:0000259" key="7">
    <source>
        <dbReference type="PROSITE" id="PS50110"/>
    </source>
</evidence>
<dbReference type="InterPro" id="IPR013656">
    <property type="entry name" value="PAS_4"/>
</dbReference>
<evidence type="ECO:0000256" key="2">
    <source>
        <dbReference type="ARBA" id="ARBA00012438"/>
    </source>
</evidence>
<dbReference type="SMART" id="SM00448">
    <property type="entry name" value="REC"/>
    <property type="match status" value="1"/>
</dbReference>
<feature type="coiled-coil region" evidence="5">
    <location>
        <begin position="286"/>
        <end position="313"/>
    </location>
</feature>
<organism evidence="8 9">
    <name type="scientific">Variovorax ginsengisoli</name>
    <dbReference type="NCBI Taxonomy" id="363844"/>
    <lineage>
        <taxon>Bacteria</taxon>
        <taxon>Pseudomonadati</taxon>
        <taxon>Pseudomonadota</taxon>
        <taxon>Betaproteobacteria</taxon>
        <taxon>Burkholderiales</taxon>
        <taxon>Comamonadaceae</taxon>
        <taxon>Variovorax</taxon>
    </lineage>
</organism>
<keyword evidence="9" id="KW-1185">Reference proteome</keyword>
<dbReference type="Pfam" id="PF00512">
    <property type="entry name" value="HisKA"/>
    <property type="match status" value="1"/>
</dbReference>
<dbReference type="Pfam" id="PF02518">
    <property type="entry name" value="HATPase_c"/>
    <property type="match status" value="1"/>
</dbReference>
<dbReference type="SMART" id="SM00388">
    <property type="entry name" value="HisKA"/>
    <property type="match status" value="1"/>
</dbReference>
<dbReference type="Gene3D" id="3.40.50.2300">
    <property type="match status" value="1"/>
</dbReference>
<dbReference type="Gene3D" id="3.30.450.20">
    <property type="entry name" value="PAS domain"/>
    <property type="match status" value="2"/>
</dbReference>
<feature type="domain" description="Response regulatory" evidence="7">
    <location>
        <begin position="568"/>
        <end position="683"/>
    </location>
</feature>
<dbReference type="Pfam" id="PF08448">
    <property type="entry name" value="PAS_4"/>
    <property type="match status" value="2"/>
</dbReference>
<reference evidence="8 9" key="1">
    <citation type="submission" date="2023-07" db="EMBL/GenBank/DDBJ databases">
        <title>Sorghum-associated microbial communities from plants grown in Nebraska, USA.</title>
        <authorList>
            <person name="Schachtman D."/>
        </authorList>
    </citation>
    <scope>NUCLEOTIDE SEQUENCE [LARGE SCALE GENOMIC DNA]</scope>
    <source>
        <strain evidence="8 9">DS1607</strain>
    </source>
</reference>
<keyword evidence="3 4" id="KW-0597">Phosphoprotein</keyword>
<dbReference type="InterPro" id="IPR001789">
    <property type="entry name" value="Sig_transdc_resp-reg_receiver"/>
</dbReference>
<dbReference type="SMART" id="SM00387">
    <property type="entry name" value="HATPase_c"/>
    <property type="match status" value="1"/>
</dbReference>
<dbReference type="Pfam" id="PF00072">
    <property type="entry name" value="Response_reg"/>
    <property type="match status" value="1"/>
</dbReference>
<evidence type="ECO:0000256" key="3">
    <source>
        <dbReference type="ARBA" id="ARBA00022553"/>
    </source>
</evidence>